<evidence type="ECO:0000256" key="2">
    <source>
        <dbReference type="SAM" id="Phobius"/>
    </source>
</evidence>
<evidence type="ECO:0000256" key="1">
    <source>
        <dbReference type="SAM" id="MobiDB-lite"/>
    </source>
</evidence>
<dbReference type="AlphaFoldDB" id="A0A2T7ELD6"/>
<protein>
    <submittedName>
        <fullName evidence="3">Uncharacterized protein</fullName>
    </submittedName>
</protein>
<feature type="transmembrane region" description="Helical" evidence="2">
    <location>
        <begin position="20"/>
        <end position="40"/>
    </location>
</feature>
<dbReference type="Proteomes" id="UP000244336">
    <property type="component" value="Chromosome 2"/>
</dbReference>
<proteinExistence type="predicted"/>
<keyword evidence="2" id="KW-0812">Transmembrane</keyword>
<keyword evidence="2" id="KW-1133">Transmembrane helix</keyword>
<accession>A0A2T7ELD6</accession>
<dbReference type="Gramene" id="PUZ68657">
    <property type="protein sequence ID" value="PUZ68657"/>
    <property type="gene ID" value="GQ55_2G046200"/>
</dbReference>
<keyword evidence="2" id="KW-0472">Membrane</keyword>
<gene>
    <name evidence="3" type="ORF">GQ55_2G046200</name>
</gene>
<name>A0A2T7ELD6_9POAL</name>
<evidence type="ECO:0000313" key="4">
    <source>
        <dbReference type="Proteomes" id="UP000244336"/>
    </source>
</evidence>
<organism evidence="3 4">
    <name type="scientific">Panicum hallii var. hallii</name>
    <dbReference type="NCBI Taxonomy" id="1504633"/>
    <lineage>
        <taxon>Eukaryota</taxon>
        <taxon>Viridiplantae</taxon>
        <taxon>Streptophyta</taxon>
        <taxon>Embryophyta</taxon>
        <taxon>Tracheophyta</taxon>
        <taxon>Spermatophyta</taxon>
        <taxon>Magnoliopsida</taxon>
        <taxon>Liliopsida</taxon>
        <taxon>Poales</taxon>
        <taxon>Poaceae</taxon>
        <taxon>PACMAD clade</taxon>
        <taxon>Panicoideae</taxon>
        <taxon>Panicodae</taxon>
        <taxon>Paniceae</taxon>
        <taxon>Panicinae</taxon>
        <taxon>Panicum</taxon>
        <taxon>Panicum sect. Panicum</taxon>
    </lineage>
</organism>
<reference evidence="3 4" key="1">
    <citation type="submission" date="2018-04" db="EMBL/GenBank/DDBJ databases">
        <title>WGS assembly of Panicum hallii var. hallii HAL2.</title>
        <authorList>
            <person name="Lovell J."/>
            <person name="Jenkins J."/>
            <person name="Lowry D."/>
            <person name="Mamidi S."/>
            <person name="Sreedasyam A."/>
            <person name="Weng X."/>
            <person name="Barry K."/>
            <person name="Bonette J."/>
            <person name="Campitelli B."/>
            <person name="Daum C."/>
            <person name="Gordon S."/>
            <person name="Gould B."/>
            <person name="Lipzen A."/>
            <person name="MacQueen A."/>
            <person name="Palacio-Mejia J."/>
            <person name="Plott C."/>
            <person name="Shakirov E."/>
            <person name="Shu S."/>
            <person name="Yoshinaga Y."/>
            <person name="Zane M."/>
            <person name="Rokhsar D."/>
            <person name="Grimwood J."/>
            <person name="Schmutz J."/>
            <person name="Juenger T."/>
        </authorList>
    </citation>
    <scope>NUCLEOTIDE SEQUENCE [LARGE SCALE GENOMIC DNA]</scope>
    <source>
        <strain evidence="4">cv. HAL2</strain>
    </source>
</reference>
<evidence type="ECO:0000313" key="3">
    <source>
        <dbReference type="EMBL" id="PUZ68657.1"/>
    </source>
</evidence>
<feature type="compositionally biased region" description="Basic residues" evidence="1">
    <location>
        <begin position="132"/>
        <end position="149"/>
    </location>
</feature>
<keyword evidence="4" id="KW-1185">Reference proteome</keyword>
<dbReference type="EMBL" id="CM009750">
    <property type="protein sequence ID" value="PUZ68657.1"/>
    <property type="molecule type" value="Genomic_DNA"/>
</dbReference>
<sequence length="172" mass="19270">MGWSIELYSVLVILGNMRKMIYVTFIYFFQFLSLSFSFLLDPFPHLTLLGSAPRVSRPGDESRSPSWRRRVPRPTLGPWEEGGQRLAPTADARRRECIHGCGSPRPSLAAGEVAHPAPDARPLGGGQAAARPHGRRSSPGRHPWRRIRAQRSSPWRKDGGWLTTTDFVSANR</sequence>
<feature type="compositionally biased region" description="Polar residues" evidence="1">
    <location>
        <begin position="162"/>
        <end position="172"/>
    </location>
</feature>
<feature type="region of interest" description="Disordered" evidence="1">
    <location>
        <begin position="51"/>
        <end position="172"/>
    </location>
</feature>